<evidence type="ECO:0000313" key="1">
    <source>
        <dbReference type="EMBL" id="KAK7315629.1"/>
    </source>
</evidence>
<sequence length="214" mass="23529">MPNARPSRDQNIFQPPAMVMSTAITPRNANAPLVIRVIDFKQFDTVTTIKSVYGVGKDWQGDPCGSVAYVWDGLNCTYNGNESPRITTLNLSSNGSSGKIDPSISKLNMISVTIVTGLLLRPSLLTVMWKPSFGSAHDHTGKKPELQNATNNRALHFLEDLLAIVLQARRRALGVLIPSSKKSIRDVQRSLLLQEPTERFLDFFSPLPEAANPS</sequence>
<name>A0AAN9KEN5_CANGL</name>
<accession>A0AAN9KEN5</accession>
<gene>
    <name evidence="1" type="ORF">VNO77_34195</name>
</gene>
<evidence type="ECO:0000313" key="2">
    <source>
        <dbReference type="Proteomes" id="UP001367508"/>
    </source>
</evidence>
<dbReference type="Proteomes" id="UP001367508">
    <property type="component" value="Unassembled WGS sequence"/>
</dbReference>
<proteinExistence type="predicted"/>
<dbReference type="Gene3D" id="3.80.10.10">
    <property type="entry name" value="Ribonuclease Inhibitor"/>
    <property type="match status" value="1"/>
</dbReference>
<dbReference type="PANTHER" id="PTHR45631">
    <property type="entry name" value="OS07G0107800 PROTEIN-RELATED"/>
    <property type="match status" value="1"/>
</dbReference>
<dbReference type="InterPro" id="IPR032675">
    <property type="entry name" value="LRR_dom_sf"/>
</dbReference>
<dbReference type="AlphaFoldDB" id="A0AAN9KEN5"/>
<dbReference type="PANTHER" id="PTHR45631:SF202">
    <property type="entry name" value="SENESCENCE-INDUCED RECEPTOR-LIKE SERINE_THREONINE-PROTEIN KINASE"/>
    <property type="match status" value="1"/>
</dbReference>
<dbReference type="EMBL" id="JAYMYQ010000008">
    <property type="protein sequence ID" value="KAK7315629.1"/>
    <property type="molecule type" value="Genomic_DNA"/>
</dbReference>
<reference evidence="1 2" key="1">
    <citation type="submission" date="2024-01" db="EMBL/GenBank/DDBJ databases">
        <title>The genomes of 5 underutilized Papilionoideae crops provide insights into root nodulation and disease resistanc.</title>
        <authorList>
            <person name="Jiang F."/>
        </authorList>
    </citation>
    <scope>NUCLEOTIDE SEQUENCE [LARGE SCALE GENOMIC DNA]</scope>
    <source>
        <strain evidence="1">LVBAO_FW01</strain>
        <tissue evidence="1">Leaves</tissue>
    </source>
</reference>
<keyword evidence="2" id="KW-1185">Reference proteome</keyword>
<comment type="caution">
    <text evidence="1">The sequence shown here is derived from an EMBL/GenBank/DDBJ whole genome shotgun (WGS) entry which is preliminary data.</text>
</comment>
<protein>
    <submittedName>
        <fullName evidence="1">Uncharacterized protein</fullName>
    </submittedName>
</protein>
<organism evidence="1 2">
    <name type="scientific">Canavalia gladiata</name>
    <name type="common">Sword bean</name>
    <name type="synonym">Dolichos gladiatus</name>
    <dbReference type="NCBI Taxonomy" id="3824"/>
    <lineage>
        <taxon>Eukaryota</taxon>
        <taxon>Viridiplantae</taxon>
        <taxon>Streptophyta</taxon>
        <taxon>Embryophyta</taxon>
        <taxon>Tracheophyta</taxon>
        <taxon>Spermatophyta</taxon>
        <taxon>Magnoliopsida</taxon>
        <taxon>eudicotyledons</taxon>
        <taxon>Gunneridae</taxon>
        <taxon>Pentapetalae</taxon>
        <taxon>rosids</taxon>
        <taxon>fabids</taxon>
        <taxon>Fabales</taxon>
        <taxon>Fabaceae</taxon>
        <taxon>Papilionoideae</taxon>
        <taxon>50 kb inversion clade</taxon>
        <taxon>NPAAA clade</taxon>
        <taxon>indigoferoid/millettioid clade</taxon>
        <taxon>Phaseoleae</taxon>
        <taxon>Canavalia</taxon>
    </lineage>
</organism>